<protein>
    <submittedName>
        <fullName evidence="1">Uncharacterized protein</fullName>
    </submittedName>
</protein>
<proteinExistence type="predicted"/>
<keyword evidence="2" id="KW-1185">Reference proteome</keyword>
<evidence type="ECO:0000313" key="2">
    <source>
        <dbReference type="Proteomes" id="UP000277204"/>
    </source>
</evidence>
<dbReference type="Proteomes" id="UP000277204">
    <property type="component" value="Unassembled WGS sequence"/>
</dbReference>
<reference evidence="1 2" key="1">
    <citation type="submission" date="2018-11" db="EMBL/GenBank/DDBJ databases">
        <authorList>
            <consortium name="Pathogen Informatics"/>
        </authorList>
    </citation>
    <scope>NUCLEOTIDE SEQUENCE [LARGE SCALE GENOMIC DNA]</scope>
    <source>
        <strain evidence="1 2">Zambia</strain>
    </source>
</reference>
<evidence type="ECO:0000313" key="1">
    <source>
        <dbReference type="EMBL" id="VDO49027.1"/>
    </source>
</evidence>
<name>A0A3P7WPU5_9TREM</name>
<organism evidence="1 2">
    <name type="scientific">Schistosoma margrebowiei</name>
    <dbReference type="NCBI Taxonomy" id="48269"/>
    <lineage>
        <taxon>Eukaryota</taxon>
        <taxon>Metazoa</taxon>
        <taxon>Spiralia</taxon>
        <taxon>Lophotrochozoa</taxon>
        <taxon>Platyhelminthes</taxon>
        <taxon>Trematoda</taxon>
        <taxon>Digenea</taxon>
        <taxon>Strigeidida</taxon>
        <taxon>Schistosomatoidea</taxon>
        <taxon>Schistosomatidae</taxon>
        <taxon>Schistosoma</taxon>
    </lineage>
</organism>
<dbReference type="AlphaFoldDB" id="A0A3P7WPU5"/>
<dbReference type="EMBL" id="UZAI01000136">
    <property type="protein sequence ID" value="VDO49027.1"/>
    <property type="molecule type" value="Genomic_DNA"/>
</dbReference>
<sequence>MKDLFVWMAGGEVIHIGLSLEAIRVPGEIIDSKVFDFEFEMKETCSGIVSDFSSTLTLL</sequence>
<accession>A0A3P7WPU5</accession>
<gene>
    <name evidence="1" type="ORF">SMRZ_LOCUS702</name>
</gene>